<dbReference type="InterPro" id="IPR036844">
    <property type="entry name" value="Hint_dom_sf"/>
</dbReference>
<proteinExistence type="predicted"/>
<dbReference type="AlphaFoldDB" id="A0A0F9HWI3"/>
<dbReference type="Gene3D" id="2.170.16.10">
    <property type="entry name" value="Hedgehog/Intein (Hint) domain"/>
    <property type="match status" value="1"/>
</dbReference>
<dbReference type="GO" id="GO:0016539">
    <property type="term" value="P:intein-mediated protein splicing"/>
    <property type="evidence" value="ECO:0007669"/>
    <property type="project" value="InterPro"/>
</dbReference>
<dbReference type="InterPro" id="IPR006141">
    <property type="entry name" value="Intein_N"/>
</dbReference>
<dbReference type="SUPFAM" id="SSF51294">
    <property type="entry name" value="Hedgehog/intein (Hint) domain"/>
    <property type="match status" value="1"/>
</dbReference>
<organism evidence="1">
    <name type="scientific">marine sediment metagenome</name>
    <dbReference type="NCBI Taxonomy" id="412755"/>
    <lineage>
        <taxon>unclassified sequences</taxon>
        <taxon>metagenomes</taxon>
        <taxon>ecological metagenomes</taxon>
    </lineage>
</organism>
<name>A0A0F9HWI3_9ZZZZ</name>
<accession>A0A0F9HWI3</accession>
<dbReference type="EMBL" id="LAZR01015761">
    <property type="protein sequence ID" value="KKM07482.1"/>
    <property type="molecule type" value="Genomic_DNA"/>
</dbReference>
<comment type="caution">
    <text evidence="1">The sequence shown here is derived from an EMBL/GenBank/DDBJ whole genome shotgun (WGS) entry which is preliminary data.</text>
</comment>
<feature type="non-terminal residue" evidence="1">
    <location>
        <position position="431"/>
    </location>
</feature>
<dbReference type="CDD" id="cd00081">
    <property type="entry name" value="Hint"/>
    <property type="match status" value="1"/>
</dbReference>
<dbReference type="PROSITE" id="PS50817">
    <property type="entry name" value="INTEIN_N_TER"/>
    <property type="match status" value="1"/>
</dbReference>
<reference evidence="1" key="1">
    <citation type="journal article" date="2015" name="Nature">
        <title>Complex archaea that bridge the gap between prokaryotes and eukaryotes.</title>
        <authorList>
            <person name="Spang A."/>
            <person name="Saw J.H."/>
            <person name="Jorgensen S.L."/>
            <person name="Zaremba-Niedzwiedzka K."/>
            <person name="Martijn J."/>
            <person name="Lind A.E."/>
            <person name="van Eijk R."/>
            <person name="Schleper C."/>
            <person name="Guy L."/>
            <person name="Ettema T.J."/>
        </authorList>
    </citation>
    <scope>NUCLEOTIDE SEQUENCE</scope>
</reference>
<evidence type="ECO:0008006" key="2">
    <source>
        <dbReference type="Google" id="ProtNLM"/>
    </source>
</evidence>
<protein>
    <recommendedName>
        <fullName evidence="2">Hint domain-containing protein</fullName>
    </recommendedName>
</protein>
<gene>
    <name evidence="1" type="ORF">LCGC14_1733520</name>
</gene>
<evidence type="ECO:0000313" key="1">
    <source>
        <dbReference type="EMBL" id="KKM07482.1"/>
    </source>
</evidence>
<sequence length="431" mass="48656">MVASGLEPRDIGSMYQLAYQGIDAIDHGDDHALGVLASLEGQVPAWLRAHREMEHTFPSPSGIMRCRLQQWFDARKMKPDQASPRGWKVRRAMGIISEPYWLAVLGSGGADLAMSNQKFDCGPHMWAHPDAIMDNEFLVEIKSVCVSPETRILMKDLRWRIAGDLQKGDQVVSFDEETPANGNVKWRTGTVTHAEIKKLPAYRVYLGTGEVITTTGEHGWKTSAYRWITTKQLNRYPSQPSSVLRFLRPWDDDISYGAGFLSAAFDGEGHIEAKHGGLFFDQTENEMLDTVKRFLVEKKFPFSIKKKIRPDALGTKPGMEINILGGIGERWRFLGQMRPPRLFNKFQGIDGLACQAQEAVRVEQVLYIGKQPMVTLSVDKQTYLAEGYGAHNSGWGYRKMIESWGGVEMVEKGHYVQAQLYMYATGMEWTL</sequence>